<keyword evidence="2" id="KW-1185">Reference proteome</keyword>
<dbReference type="Proteomes" id="UP001620626">
    <property type="component" value="Unassembled WGS sequence"/>
</dbReference>
<reference evidence="1 2" key="1">
    <citation type="submission" date="2024-10" db="EMBL/GenBank/DDBJ databases">
        <authorList>
            <person name="Kim D."/>
        </authorList>
    </citation>
    <scope>NUCLEOTIDE SEQUENCE [LARGE SCALE GENOMIC DNA]</scope>
    <source>
        <strain evidence="1">BH-2024</strain>
    </source>
</reference>
<protein>
    <submittedName>
        <fullName evidence="1">Uncharacterized protein</fullName>
    </submittedName>
</protein>
<proteinExistence type="predicted"/>
<name>A0ABD2LID5_9BILA</name>
<accession>A0ABD2LID5</accession>
<dbReference type="EMBL" id="JBICBT010000406">
    <property type="protein sequence ID" value="KAL3114983.1"/>
    <property type="molecule type" value="Genomic_DNA"/>
</dbReference>
<evidence type="ECO:0000313" key="1">
    <source>
        <dbReference type="EMBL" id="KAL3114983.1"/>
    </source>
</evidence>
<organism evidence="1 2">
    <name type="scientific">Heterodera trifolii</name>
    <dbReference type="NCBI Taxonomy" id="157864"/>
    <lineage>
        <taxon>Eukaryota</taxon>
        <taxon>Metazoa</taxon>
        <taxon>Ecdysozoa</taxon>
        <taxon>Nematoda</taxon>
        <taxon>Chromadorea</taxon>
        <taxon>Rhabditida</taxon>
        <taxon>Tylenchina</taxon>
        <taxon>Tylenchomorpha</taxon>
        <taxon>Tylenchoidea</taxon>
        <taxon>Heteroderidae</taxon>
        <taxon>Heteroderinae</taxon>
        <taxon>Heterodera</taxon>
    </lineage>
</organism>
<gene>
    <name evidence="1" type="ORF">niasHT_011419</name>
</gene>
<comment type="caution">
    <text evidence="1">The sequence shown here is derived from an EMBL/GenBank/DDBJ whole genome shotgun (WGS) entry which is preliminary data.</text>
</comment>
<evidence type="ECO:0000313" key="2">
    <source>
        <dbReference type="Proteomes" id="UP001620626"/>
    </source>
</evidence>
<dbReference type="AlphaFoldDB" id="A0ABD2LID5"/>
<sequence length="104" mass="12181">MWPIIHNLLKSTPTFRFEHDMKKIKAWDELLREERQLITNSESHFPSQAGRSRISRRFIVKSPGQLTKPHNISSNQLHCGFNVSVLQPGQWEANCQYQTYDNDA</sequence>